<dbReference type="InterPro" id="IPR013024">
    <property type="entry name" value="GGCT-like"/>
</dbReference>
<evidence type="ECO:0000256" key="2">
    <source>
        <dbReference type="ARBA" id="ARBA00030602"/>
    </source>
</evidence>
<keyword evidence="4" id="KW-0012">Acyltransferase</keyword>
<comment type="caution">
    <text evidence="4">The sequence shown here is derived from an EMBL/GenBank/DDBJ whole genome shotgun (WGS) entry which is preliminary data.</text>
</comment>
<dbReference type="InterPro" id="IPR036568">
    <property type="entry name" value="GGCT-like_sf"/>
</dbReference>
<evidence type="ECO:0000313" key="4">
    <source>
        <dbReference type="EMBL" id="MFI0912460.1"/>
    </source>
</evidence>
<dbReference type="Gene3D" id="3.10.490.10">
    <property type="entry name" value="Gamma-glutamyl cyclotransferase-like"/>
    <property type="match status" value="1"/>
</dbReference>
<dbReference type="InterPro" id="IPR045038">
    <property type="entry name" value="AIG2-like"/>
</dbReference>
<dbReference type="RefSeq" id="WP_397613345.1">
    <property type="nucleotide sequence ID" value="NZ_JBIRRB010000006.1"/>
</dbReference>
<gene>
    <name evidence="4" type="ORF">ACH4TF_18615</name>
</gene>
<name>A0ABW7T6R6_9ACTN</name>
<dbReference type="EMBL" id="JBIRRB010000006">
    <property type="protein sequence ID" value="MFI0912460.1"/>
    <property type="molecule type" value="Genomic_DNA"/>
</dbReference>
<evidence type="ECO:0000256" key="1">
    <source>
        <dbReference type="ARBA" id="ARBA00022679"/>
    </source>
</evidence>
<dbReference type="InterPro" id="IPR009288">
    <property type="entry name" value="AIG2-like_dom"/>
</dbReference>
<dbReference type="Pfam" id="PF06094">
    <property type="entry name" value="GGACT"/>
    <property type="match status" value="1"/>
</dbReference>
<evidence type="ECO:0000259" key="3">
    <source>
        <dbReference type="Pfam" id="PF06094"/>
    </source>
</evidence>
<dbReference type="CDD" id="cd06661">
    <property type="entry name" value="GGCT_like"/>
    <property type="match status" value="1"/>
</dbReference>
<keyword evidence="5" id="KW-1185">Reference proteome</keyword>
<dbReference type="GO" id="GO:0016746">
    <property type="term" value="F:acyltransferase activity"/>
    <property type="evidence" value="ECO:0007669"/>
    <property type="project" value="UniProtKB-KW"/>
</dbReference>
<organism evidence="4 5">
    <name type="scientific">Streptomyces abikoensis</name>
    <dbReference type="NCBI Taxonomy" id="97398"/>
    <lineage>
        <taxon>Bacteria</taxon>
        <taxon>Bacillati</taxon>
        <taxon>Actinomycetota</taxon>
        <taxon>Actinomycetes</taxon>
        <taxon>Kitasatosporales</taxon>
        <taxon>Streptomycetaceae</taxon>
        <taxon>Streptomyces</taxon>
    </lineage>
</organism>
<protein>
    <recommendedName>
        <fullName evidence="2">Putative gamma-glutamylcyclotransferase</fullName>
    </recommendedName>
</protein>
<dbReference type="Proteomes" id="UP001611162">
    <property type="component" value="Unassembled WGS sequence"/>
</dbReference>
<feature type="domain" description="Gamma-glutamylcyclotransferase AIG2-like" evidence="3">
    <location>
        <begin position="27"/>
        <end position="121"/>
    </location>
</feature>
<dbReference type="PANTHER" id="PTHR31544:SF2">
    <property type="entry name" value="AIG2-LIKE PROTEIN D"/>
    <property type="match status" value="1"/>
</dbReference>
<reference evidence="4 5" key="1">
    <citation type="submission" date="2024-10" db="EMBL/GenBank/DDBJ databases">
        <title>The Natural Products Discovery Center: Release of the First 8490 Sequenced Strains for Exploring Actinobacteria Biosynthetic Diversity.</title>
        <authorList>
            <person name="Kalkreuter E."/>
            <person name="Kautsar S.A."/>
            <person name="Yang D."/>
            <person name="Bader C.D."/>
            <person name="Teijaro C.N."/>
            <person name="Fluegel L."/>
            <person name="Davis C.M."/>
            <person name="Simpson J.R."/>
            <person name="Lauterbach L."/>
            <person name="Steele A.D."/>
            <person name="Gui C."/>
            <person name="Meng S."/>
            <person name="Li G."/>
            <person name="Viehrig K."/>
            <person name="Ye F."/>
            <person name="Su P."/>
            <person name="Kiefer A.F."/>
            <person name="Nichols A."/>
            <person name="Cepeda A.J."/>
            <person name="Yan W."/>
            <person name="Fan B."/>
            <person name="Jiang Y."/>
            <person name="Adhikari A."/>
            <person name="Zheng C.-J."/>
            <person name="Schuster L."/>
            <person name="Cowan T.M."/>
            <person name="Smanski M.J."/>
            <person name="Chevrette M.G."/>
            <person name="De Carvalho L.P.S."/>
            <person name="Shen B."/>
        </authorList>
    </citation>
    <scope>NUCLEOTIDE SEQUENCE [LARGE SCALE GENOMIC DNA]</scope>
    <source>
        <strain evidence="4 5">NPDC020979</strain>
    </source>
</reference>
<dbReference type="SUPFAM" id="SSF110857">
    <property type="entry name" value="Gamma-glutamyl cyclotransferase-like"/>
    <property type="match status" value="1"/>
</dbReference>
<accession>A0ABW7T6R6</accession>
<proteinExistence type="predicted"/>
<dbReference type="PANTHER" id="PTHR31544">
    <property type="entry name" value="AIG2-LIKE PROTEIN D"/>
    <property type="match status" value="1"/>
</dbReference>
<evidence type="ECO:0000313" key="5">
    <source>
        <dbReference type="Proteomes" id="UP001611162"/>
    </source>
</evidence>
<keyword evidence="1 4" id="KW-0808">Transferase</keyword>
<sequence length="158" mass="17398">MPIPTADIAAELAHHPTDRLASNPDALFVYGTLQFPEVLQALLGRIPASTPARAAGWRAAALANRVYPGLVRSTELATGLLLDDLAPTEWRALDDFEDDHYNLHRISLDSGRHGWAYVWPAEDVLPYNWSARAFQAEHLTAYATRCAGIAARRIPRAS</sequence>